<evidence type="ECO:0000256" key="2">
    <source>
        <dbReference type="ARBA" id="ARBA00022475"/>
    </source>
</evidence>
<organism evidence="7 8">
    <name type="scientific">Mesoterricola silvestris</name>
    <dbReference type="NCBI Taxonomy" id="2927979"/>
    <lineage>
        <taxon>Bacteria</taxon>
        <taxon>Pseudomonadati</taxon>
        <taxon>Acidobacteriota</taxon>
        <taxon>Holophagae</taxon>
        <taxon>Holophagales</taxon>
        <taxon>Holophagaceae</taxon>
        <taxon>Mesoterricola</taxon>
    </lineage>
</organism>
<dbReference type="KEGG" id="msil:METEAL_41840"/>
<dbReference type="Proteomes" id="UP001238179">
    <property type="component" value="Chromosome"/>
</dbReference>
<evidence type="ECO:0008006" key="9">
    <source>
        <dbReference type="Google" id="ProtNLM"/>
    </source>
</evidence>
<protein>
    <recommendedName>
        <fullName evidence="9">ATP synthase protein I</fullName>
    </recommendedName>
</protein>
<accession>A0AA48GSS8</accession>
<name>A0AA48GSS8_9BACT</name>
<feature type="transmembrane region" description="Helical" evidence="6">
    <location>
        <begin position="37"/>
        <end position="59"/>
    </location>
</feature>
<dbReference type="Pfam" id="PF03899">
    <property type="entry name" value="ATP-synt_I"/>
    <property type="match status" value="1"/>
</dbReference>
<gene>
    <name evidence="7" type="ORF">METEAL_41840</name>
</gene>
<evidence type="ECO:0000256" key="1">
    <source>
        <dbReference type="ARBA" id="ARBA00004651"/>
    </source>
</evidence>
<evidence type="ECO:0000313" key="8">
    <source>
        <dbReference type="Proteomes" id="UP001238179"/>
    </source>
</evidence>
<keyword evidence="4 6" id="KW-1133">Transmembrane helix</keyword>
<dbReference type="GO" id="GO:0005886">
    <property type="term" value="C:plasma membrane"/>
    <property type="evidence" value="ECO:0007669"/>
    <property type="project" value="UniProtKB-SubCell"/>
</dbReference>
<keyword evidence="3 6" id="KW-0812">Transmembrane</keyword>
<reference evidence="8" key="1">
    <citation type="journal article" date="2023" name="Int. J. Syst. Evol. Microbiol.">
        <title>Mesoterricola silvestris gen. nov., sp. nov., Mesoterricola sediminis sp. nov., Geothrix oryzae sp. nov., Geothrix edaphica sp. nov., Geothrix rubra sp. nov., and Geothrix limicola sp. nov., six novel members of Acidobacteriota isolated from soils.</title>
        <authorList>
            <person name="Itoh H."/>
            <person name="Sugisawa Y."/>
            <person name="Mise K."/>
            <person name="Xu Z."/>
            <person name="Kuniyasu M."/>
            <person name="Ushijima N."/>
            <person name="Kawano K."/>
            <person name="Kobayashi E."/>
            <person name="Shiratori Y."/>
            <person name="Masuda Y."/>
            <person name="Senoo K."/>
        </authorList>
    </citation>
    <scope>NUCLEOTIDE SEQUENCE [LARGE SCALE GENOMIC DNA]</scope>
    <source>
        <strain evidence="8">W79</strain>
    </source>
</reference>
<keyword evidence="2" id="KW-1003">Cell membrane</keyword>
<dbReference type="AlphaFoldDB" id="A0AA48GSS8"/>
<evidence type="ECO:0000256" key="3">
    <source>
        <dbReference type="ARBA" id="ARBA00022692"/>
    </source>
</evidence>
<evidence type="ECO:0000256" key="6">
    <source>
        <dbReference type="SAM" id="Phobius"/>
    </source>
</evidence>
<feature type="transmembrane region" description="Helical" evidence="6">
    <location>
        <begin position="99"/>
        <end position="122"/>
    </location>
</feature>
<keyword evidence="8" id="KW-1185">Reference proteome</keyword>
<dbReference type="RefSeq" id="WP_316413693.1">
    <property type="nucleotide sequence ID" value="NZ_AP027080.1"/>
</dbReference>
<evidence type="ECO:0000256" key="5">
    <source>
        <dbReference type="ARBA" id="ARBA00023136"/>
    </source>
</evidence>
<dbReference type="InterPro" id="IPR005598">
    <property type="entry name" value="ATP_synth_I"/>
</dbReference>
<sequence length="125" mass="13732">MAAEDGGAHHLVRINRIQLALVPLGAAGWGGLRSWRAALVFAAGGAASLLFWALHRWVVNGMLTPSVRRRWLFGFLVLAKLALIVLLLRGMMVCFPSEVLPFVTGILLFSVSIVLEALWLIFRPD</sequence>
<dbReference type="EMBL" id="AP027080">
    <property type="protein sequence ID" value="BDU75010.1"/>
    <property type="molecule type" value="Genomic_DNA"/>
</dbReference>
<evidence type="ECO:0000313" key="7">
    <source>
        <dbReference type="EMBL" id="BDU75010.1"/>
    </source>
</evidence>
<feature type="transmembrane region" description="Helical" evidence="6">
    <location>
        <begin position="71"/>
        <end position="93"/>
    </location>
</feature>
<evidence type="ECO:0000256" key="4">
    <source>
        <dbReference type="ARBA" id="ARBA00022989"/>
    </source>
</evidence>
<proteinExistence type="predicted"/>
<keyword evidence="5 6" id="KW-0472">Membrane</keyword>
<comment type="subcellular location">
    <subcellularLocation>
        <location evidence="1">Cell membrane</location>
        <topology evidence="1">Multi-pass membrane protein</topology>
    </subcellularLocation>
</comment>